<evidence type="ECO:0000256" key="6">
    <source>
        <dbReference type="ARBA" id="ARBA00010057"/>
    </source>
</evidence>
<evidence type="ECO:0000256" key="14">
    <source>
        <dbReference type="ARBA" id="ARBA00072532"/>
    </source>
</evidence>
<evidence type="ECO:0000256" key="15">
    <source>
        <dbReference type="ARBA" id="ARBA00080646"/>
    </source>
</evidence>
<evidence type="ECO:0000256" key="10">
    <source>
        <dbReference type="ARBA" id="ARBA00022824"/>
    </source>
</evidence>
<dbReference type="InterPro" id="IPR036208">
    <property type="entry name" value="VHL_sf"/>
</dbReference>
<dbReference type="InterPro" id="IPR037139">
    <property type="entry name" value="VHL_alpha_dom_sf"/>
</dbReference>
<comment type="subcellular location">
    <subcellularLocation>
        <location evidence="2">Cell membrane</location>
        <topology evidence="2">Peripheral membrane protein</topology>
    </subcellularLocation>
    <subcellularLocation>
        <location evidence="4">Cytoplasm</location>
    </subcellularLocation>
    <subcellularLocation>
        <location evidence="3">Endoplasmic reticulum</location>
    </subcellularLocation>
    <subcellularLocation>
        <location evidence="1">Nucleus</location>
    </subcellularLocation>
</comment>
<evidence type="ECO:0000259" key="17">
    <source>
        <dbReference type="Pfam" id="PF17211"/>
    </source>
</evidence>
<evidence type="ECO:0000256" key="11">
    <source>
        <dbReference type="ARBA" id="ARBA00023136"/>
    </source>
</evidence>
<protein>
    <recommendedName>
        <fullName evidence="14">von Hippel-Lindau disease tumor suppressor</fullName>
    </recommendedName>
    <alternativeName>
        <fullName evidence="15">pVHL</fullName>
    </alternativeName>
</protein>
<dbReference type="Pfam" id="PF17211">
    <property type="entry name" value="VHL_C"/>
    <property type="match status" value="1"/>
</dbReference>
<comment type="pathway">
    <text evidence="5">Protein modification; protein ubiquitination.</text>
</comment>
<dbReference type="GO" id="GO:0005783">
    <property type="term" value="C:endoplasmic reticulum"/>
    <property type="evidence" value="ECO:0007669"/>
    <property type="project" value="UniProtKB-SubCell"/>
</dbReference>
<proteinExistence type="inferred from homology"/>
<reference evidence="18" key="1">
    <citation type="submission" date="2021-01" db="EMBL/GenBank/DDBJ databases">
        <authorList>
            <person name="Zahm M."/>
            <person name="Roques C."/>
            <person name="Cabau C."/>
            <person name="Klopp C."/>
            <person name="Donnadieu C."/>
            <person name="Jouanno E."/>
            <person name="Lampietro C."/>
            <person name="Louis A."/>
            <person name="Herpin A."/>
            <person name="Echchiki A."/>
            <person name="Berthelot C."/>
            <person name="Parey E."/>
            <person name="Roest-Crollius H."/>
            <person name="Braasch I."/>
            <person name="Postlethwait J."/>
            <person name="Bobe J."/>
            <person name="Montfort J."/>
            <person name="Bouchez O."/>
            <person name="Begum T."/>
            <person name="Mejri S."/>
            <person name="Adams A."/>
            <person name="Chen W.-J."/>
            <person name="Guiguen Y."/>
        </authorList>
    </citation>
    <scope>NUCLEOTIDE SEQUENCE</scope>
    <source>
        <strain evidence="18">YG-15Mar2019-1</strain>
        <tissue evidence="18">Brain</tissue>
    </source>
</reference>
<dbReference type="Proteomes" id="UP001046870">
    <property type="component" value="Chromosome 5"/>
</dbReference>
<dbReference type="FunFam" id="1.10.750.10:FF:000001">
    <property type="entry name" value="von Hippel-Lindau disease tumor suppressor"/>
    <property type="match status" value="1"/>
</dbReference>
<evidence type="ECO:0000256" key="13">
    <source>
        <dbReference type="ARBA" id="ARBA00059036"/>
    </source>
</evidence>
<dbReference type="GO" id="GO:0005886">
    <property type="term" value="C:plasma membrane"/>
    <property type="evidence" value="ECO:0007669"/>
    <property type="project" value="UniProtKB-SubCell"/>
</dbReference>
<evidence type="ECO:0000256" key="3">
    <source>
        <dbReference type="ARBA" id="ARBA00004240"/>
    </source>
</evidence>
<comment type="similarity">
    <text evidence="6">Belongs to the VHL family.</text>
</comment>
<evidence type="ECO:0000259" key="16">
    <source>
        <dbReference type="Pfam" id="PF01847"/>
    </source>
</evidence>
<evidence type="ECO:0000256" key="5">
    <source>
        <dbReference type="ARBA" id="ARBA00004906"/>
    </source>
</evidence>
<dbReference type="EMBL" id="JAFDVH010000005">
    <property type="protein sequence ID" value="KAG7477984.1"/>
    <property type="molecule type" value="Genomic_DNA"/>
</dbReference>
<organism evidence="18 19">
    <name type="scientific">Megalops atlanticus</name>
    <name type="common">Tarpon</name>
    <name type="synonym">Clupea gigantea</name>
    <dbReference type="NCBI Taxonomy" id="7932"/>
    <lineage>
        <taxon>Eukaryota</taxon>
        <taxon>Metazoa</taxon>
        <taxon>Chordata</taxon>
        <taxon>Craniata</taxon>
        <taxon>Vertebrata</taxon>
        <taxon>Euteleostomi</taxon>
        <taxon>Actinopterygii</taxon>
        <taxon>Neopterygii</taxon>
        <taxon>Teleostei</taxon>
        <taxon>Elopiformes</taxon>
        <taxon>Megalopidae</taxon>
        <taxon>Megalops</taxon>
    </lineage>
</organism>
<evidence type="ECO:0000256" key="8">
    <source>
        <dbReference type="ARBA" id="ARBA00022490"/>
    </source>
</evidence>
<name>A0A9D3T9A3_MEGAT</name>
<dbReference type="Gene3D" id="1.10.750.10">
    <property type="entry name" value="von Hippel-Lindau disease tumour suppressor, alpha domain"/>
    <property type="match status" value="1"/>
</dbReference>
<keyword evidence="12" id="KW-0539">Nucleus</keyword>
<sequence length="172" mass="20018">MPQEASEQPGERLPLVRSLRSRIRSHLIFYNRSPRVVLPVWINFKGEPQPYGPLQPGTGTKMMTFVGHPWLFRDAETDEPMVVNGKEVFLPNATNDQYVLVNITLPVLSLKERSLQVVRRLVKPEDYRKLEIARCLQEDLEDCPNVLKDLRRISLKVEQRLREEREAQQDSS</sequence>
<evidence type="ECO:0000256" key="1">
    <source>
        <dbReference type="ARBA" id="ARBA00004123"/>
    </source>
</evidence>
<dbReference type="InterPro" id="IPR022772">
    <property type="entry name" value="VHL_tumour_suppress_b/a_dom"/>
</dbReference>
<dbReference type="GO" id="GO:0005634">
    <property type="term" value="C:nucleus"/>
    <property type="evidence" value="ECO:0007669"/>
    <property type="project" value="UniProtKB-SubCell"/>
</dbReference>
<feature type="domain" description="von Hippel-Lindau disease tumour suppressor beta" evidence="16">
    <location>
        <begin position="16"/>
        <end position="96"/>
    </location>
</feature>
<dbReference type="Pfam" id="PF01847">
    <property type="entry name" value="VHL"/>
    <property type="match status" value="1"/>
</dbReference>
<gene>
    <name evidence="18" type="ORF">MATL_G00075590</name>
</gene>
<evidence type="ECO:0000313" key="19">
    <source>
        <dbReference type="Proteomes" id="UP001046870"/>
    </source>
</evidence>
<keyword evidence="9" id="KW-0833">Ubl conjugation pathway</keyword>
<dbReference type="Gene3D" id="2.60.40.780">
    <property type="entry name" value="von Hippel-Lindau disease tumour suppressor, beta domain"/>
    <property type="match status" value="1"/>
</dbReference>
<evidence type="ECO:0000256" key="12">
    <source>
        <dbReference type="ARBA" id="ARBA00023242"/>
    </source>
</evidence>
<accession>A0A9D3T9A3</accession>
<evidence type="ECO:0000313" key="18">
    <source>
        <dbReference type="EMBL" id="KAG7477984.1"/>
    </source>
</evidence>
<keyword evidence="7" id="KW-1003">Cell membrane</keyword>
<dbReference type="InterPro" id="IPR024048">
    <property type="entry name" value="VHL_alpha_dom"/>
</dbReference>
<keyword evidence="11" id="KW-0472">Membrane</keyword>
<feature type="domain" description="von Hippel-Lindau disease tumour suppressor alpha" evidence="17">
    <location>
        <begin position="109"/>
        <end position="154"/>
    </location>
</feature>
<keyword evidence="19" id="KW-1185">Reference proteome</keyword>
<comment type="function">
    <text evidence="13">Involved in the ubiquitination and subsequent proteasomal degradation via the von Hippel-Lindau ubiquitination complex. Seems to act as a target recruitment subunit in the E3 ubiquitin ligase complex and recruits hydroxylated hypoxia-inducible factor (HIF) under normoxic conditions. Involved in transcriptional repression through interaction with HIF1A, HIF1AN and histone deacetylases. Ubiquitinates, in an oxygen-responsive manner, ADRB2. Acts as a negative regulator of mTORC1 by promoting ubiquitination and degradation of RPTOR.</text>
</comment>
<dbReference type="SUPFAM" id="SSF49468">
    <property type="entry name" value="VHL"/>
    <property type="match status" value="1"/>
</dbReference>
<keyword evidence="10" id="KW-0256">Endoplasmic reticulum</keyword>
<keyword evidence="8" id="KW-0963">Cytoplasm</keyword>
<dbReference type="OrthoDB" id="413400at2759"/>
<dbReference type="AlphaFoldDB" id="A0A9D3T9A3"/>
<dbReference type="GO" id="GO:0001666">
    <property type="term" value="P:response to hypoxia"/>
    <property type="evidence" value="ECO:0007669"/>
    <property type="project" value="UniProtKB-ARBA"/>
</dbReference>
<comment type="caution">
    <text evidence="18">The sequence shown here is derived from an EMBL/GenBank/DDBJ whole genome shotgun (WGS) entry which is preliminary data.</text>
</comment>
<dbReference type="GO" id="GO:0010468">
    <property type="term" value="P:regulation of gene expression"/>
    <property type="evidence" value="ECO:0007669"/>
    <property type="project" value="UniProtKB-ARBA"/>
</dbReference>
<evidence type="ECO:0000256" key="4">
    <source>
        <dbReference type="ARBA" id="ARBA00004496"/>
    </source>
</evidence>
<evidence type="ECO:0000256" key="7">
    <source>
        <dbReference type="ARBA" id="ARBA00022475"/>
    </source>
</evidence>
<evidence type="ECO:0000256" key="2">
    <source>
        <dbReference type="ARBA" id="ARBA00004202"/>
    </source>
</evidence>
<dbReference type="CDD" id="cd05468">
    <property type="entry name" value="pVHL"/>
    <property type="match status" value="1"/>
</dbReference>
<dbReference type="InterPro" id="IPR037140">
    <property type="entry name" value="VHL_beta_dom_sf"/>
</dbReference>
<evidence type="ECO:0000256" key="9">
    <source>
        <dbReference type="ARBA" id="ARBA00022786"/>
    </source>
</evidence>
<dbReference type="FunFam" id="2.60.40.780:FF:000001">
    <property type="entry name" value="von Hippel-Lindau disease tumor suppressor"/>
    <property type="match status" value="1"/>
</dbReference>
<dbReference type="InterPro" id="IPR024053">
    <property type="entry name" value="VHL_beta_dom"/>
</dbReference>